<dbReference type="PROSITE" id="PS50089">
    <property type="entry name" value="ZF_RING_2"/>
    <property type="match status" value="1"/>
</dbReference>
<feature type="domain" description="RING-type" evidence="12">
    <location>
        <begin position="274"/>
        <end position="312"/>
    </location>
</feature>
<dbReference type="InParanoid" id="T1FYV1"/>
<dbReference type="EMBL" id="AMQM01001015">
    <property type="status" value="NOT_ANNOTATED_CDS"/>
    <property type="molecule type" value="Genomic_DNA"/>
</dbReference>
<feature type="transmembrane region" description="Helical" evidence="11">
    <location>
        <begin position="107"/>
        <end position="126"/>
    </location>
</feature>
<dbReference type="InterPro" id="IPR001841">
    <property type="entry name" value="Znf_RING"/>
</dbReference>
<dbReference type="Gene3D" id="3.30.40.10">
    <property type="entry name" value="Zinc/RING finger domain, C3HC4 (zinc finger)"/>
    <property type="match status" value="1"/>
</dbReference>
<feature type="region of interest" description="Disordered" evidence="10">
    <location>
        <begin position="1"/>
        <end position="47"/>
    </location>
</feature>
<dbReference type="PANTHER" id="PTHR15860">
    <property type="entry name" value="UNCHARACTERIZED RING FINGER-CONTAINING PROTEIN"/>
    <property type="match status" value="1"/>
</dbReference>
<organism evidence="14 15">
    <name type="scientific">Helobdella robusta</name>
    <name type="common">Californian leech</name>
    <dbReference type="NCBI Taxonomy" id="6412"/>
    <lineage>
        <taxon>Eukaryota</taxon>
        <taxon>Metazoa</taxon>
        <taxon>Spiralia</taxon>
        <taxon>Lophotrochozoa</taxon>
        <taxon>Annelida</taxon>
        <taxon>Clitellata</taxon>
        <taxon>Hirudinea</taxon>
        <taxon>Rhynchobdellida</taxon>
        <taxon>Glossiphoniidae</taxon>
        <taxon>Helobdella</taxon>
    </lineage>
</organism>
<keyword evidence="7 11" id="KW-1133">Transmembrane helix</keyword>
<feature type="transmembrane region" description="Helical" evidence="11">
    <location>
        <begin position="81"/>
        <end position="98"/>
    </location>
</feature>
<dbReference type="eggNOG" id="KOG4638">
    <property type="taxonomic scope" value="Eukaryota"/>
</dbReference>
<dbReference type="KEGG" id="hro:HELRODRAFT_67009"/>
<dbReference type="GO" id="GO:0061630">
    <property type="term" value="F:ubiquitin protein ligase activity"/>
    <property type="evidence" value="ECO:0000318"/>
    <property type="project" value="GO_Central"/>
</dbReference>
<dbReference type="EnsemblMetazoa" id="HelroT67009">
    <property type="protein sequence ID" value="HelroP67009"/>
    <property type="gene ID" value="HelroG67009"/>
</dbReference>
<dbReference type="GeneID" id="20213999"/>
<dbReference type="AlphaFoldDB" id="T1FYV1"/>
<feature type="transmembrane region" description="Helical" evidence="11">
    <location>
        <begin position="146"/>
        <end position="174"/>
    </location>
</feature>
<accession>T1FYV1</accession>
<keyword evidence="4 9" id="KW-0863">Zinc-finger</keyword>
<dbReference type="InterPro" id="IPR017907">
    <property type="entry name" value="Znf_RING_CS"/>
</dbReference>
<dbReference type="InterPro" id="IPR013083">
    <property type="entry name" value="Znf_RING/FYVE/PHD"/>
</dbReference>
<keyword evidence="3" id="KW-0479">Metal-binding</keyword>
<reference evidence="13 15" key="2">
    <citation type="journal article" date="2013" name="Nature">
        <title>Insights into bilaterian evolution from three spiralian genomes.</title>
        <authorList>
            <person name="Simakov O."/>
            <person name="Marletaz F."/>
            <person name="Cho S.J."/>
            <person name="Edsinger-Gonzales E."/>
            <person name="Havlak P."/>
            <person name="Hellsten U."/>
            <person name="Kuo D.H."/>
            <person name="Larsson T."/>
            <person name="Lv J."/>
            <person name="Arendt D."/>
            <person name="Savage R."/>
            <person name="Osoegawa K."/>
            <person name="de Jong P."/>
            <person name="Grimwood J."/>
            <person name="Chapman J.A."/>
            <person name="Shapiro H."/>
            <person name="Aerts A."/>
            <person name="Otillar R.P."/>
            <person name="Terry A.Y."/>
            <person name="Boore J.L."/>
            <person name="Grigoriev I.V."/>
            <person name="Lindberg D.R."/>
            <person name="Seaver E.C."/>
            <person name="Weisblat D.A."/>
            <person name="Putnam N.H."/>
            <person name="Rokhsar D.S."/>
        </authorList>
    </citation>
    <scope>NUCLEOTIDE SEQUENCE</scope>
</reference>
<dbReference type="OrthoDB" id="9049620at2759"/>
<feature type="compositionally biased region" description="Polar residues" evidence="10">
    <location>
        <begin position="1"/>
        <end position="10"/>
    </location>
</feature>
<evidence type="ECO:0000256" key="5">
    <source>
        <dbReference type="ARBA" id="ARBA00022786"/>
    </source>
</evidence>
<dbReference type="eggNOG" id="KOG0802">
    <property type="taxonomic scope" value="Eukaryota"/>
</dbReference>
<dbReference type="PROSITE" id="PS00518">
    <property type="entry name" value="ZF_RING_1"/>
    <property type="match status" value="1"/>
</dbReference>
<dbReference type="OMA" id="HHRQPPH"/>
<evidence type="ECO:0000256" key="8">
    <source>
        <dbReference type="ARBA" id="ARBA00023136"/>
    </source>
</evidence>
<keyword evidence="8 11" id="KW-0472">Membrane</keyword>
<evidence type="ECO:0000256" key="1">
    <source>
        <dbReference type="ARBA" id="ARBA00004141"/>
    </source>
</evidence>
<keyword evidence="6" id="KW-0862">Zinc</keyword>
<evidence type="ECO:0000313" key="15">
    <source>
        <dbReference type="Proteomes" id="UP000015101"/>
    </source>
</evidence>
<sequence length="333" mass="37846">MESSVESSSVDIPPLSSRHHQPPPSLPHHVSASPFLTQQPNQPNNGPETSPIFNLKKIFDGFLPFIILALVKVGYDHRLGILIFFAMFGTFIYCNAKVQEVASPRHIVSVGLILFFNIFLLYLTFADQHLYKSLYFFLPSFPAVDLWTLLWIVGMNDFIIKFATIAIKLVIVCLPNRTICCRKKGQCYQLIEMASQSYRCLIPITPWFYFLFSNSENEGYILSTCLLIVYTICKSFDVYAKAKDLIKSISIFSNFQIYGSTPSAQQLAVYNNMCAVCHDAFVSPVQLPCGHIYCDECITSWLDRERTCPMCRSKMQDGPKWRDASTSGNLQLF</sequence>
<evidence type="ECO:0000256" key="9">
    <source>
        <dbReference type="PROSITE-ProRule" id="PRU00175"/>
    </source>
</evidence>
<evidence type="ECO:0000313" key="14">
    <source>
        <dbReference type="EnsemblMetazoa" id="HelroP67009"/>
    </source>
</evidence>
<gene>
    <name evidence="14" type="primary">20213999</name>
    <name evidence="13" type="ORF">HELRODRAFT_67009</name>
</gene>
<evidence type="ECO:0000256" key="4">
    <source>
        <dbReference type="ARBA" id="ARBA00022771"/>
    </source>
</evidence>
<feature type="compositionally biased region" description="Polar residues" evidence="10">
    <location>
        <begin position="34"/>
        <end position="47"/>
    </location>
</feature>
<dbReference type="CTD" id="20213999"/>
<evidence type="ECO:0000256" key="7">
    <source>
        <dbReference type="ARBA" id="ARBA00022989"/>
    </source>
</evidence>
<evidence type="ECO:0000313" key="13">
    <source>
        <dbReference type="EMBL" id="ESN98613.1"/>
    </source>
</evidence>
<evidence type="ECO:0000256" key="11">
    <source>
        <dbReference type="SAM" id="Phobius"/>
    </source>
</evidence>
<comment type="subcellular location">
    <subcellularLocation>
        <location evidence="1">Membrane</location>
        <topology evidence="1">Multi-pass membrane protein</topology>
    </subcellularLocation>
</comment>
<evidence type="ECO:0000256" key="2">
    <source>
        <dbReference type="ARBA" id="ARBA00022692"/>
    </source>
</evidence>
<reference evidence="14" key="3">
    <citation type="submission" date="2015-06" db="UniProtKB">
        <authorList>
            <consortium name="EnsemblMetazoa"/>
        </authorList>
    </citation>
    <scope>IDENTIFICATION</scope>
</reference>
<dbReference type="Proteomes" id="UP000015101">
    <property type="component" value="Unassembled WGS sequence"/>
</dbReference>
<evidence type="ECO:0000256" key="6">
    <source>
        <dbReference type="ARBA" id="ARBA00022833"/>
    </source>
</evidence>
<dbReference type="GO" id="GO:0016020">
    <property type="term" value="C:membrane"/>
    <property type="evidence" value="ECO:0007669"/>
    <property type="project" value="UniProtKB-SubCell"/>
</dbReference>
<evidence type="ECO:0000256" key="10">
    <source>
        <dbReference type="SAM" id="MobiDB-lite"/>
    </source>
</evidence>
<keyword evidence="2 11" id="KW-0812">Transmembrane</keyword>
<dbReference type="GO" id="GO:0008270">
    <property type="term" value="F:zinc ion binding"/>
    <property type="evidence" value="ECO:0007669"/>
    <property type="project" value="UniProtKB-KW"/>
</dbReference>
<protein>
    <recommendedName>
        <fullName evidence="12">RING-type domain-containing protein</fullName>
    </recommendedName>
</protein>
<evidence type="ECO:0000256" key="3">
    <source>
        <dbReference type="ARBA" id="ARBA00022723"/>
    </source>
</evidence>
<dbReference type="RefSeq" id="XP_009022513.1">
    <property type="nucleotide sequence ID" value="XM_009024265.1"/>
</dbReference>
<dbReference type="PANTHER" id="PTHR15860:SF0">
    <property type="entry name" value="LP20373P"/>
    <property type="match status" value="1"/>
</dbReference>
<keyword evidence="5" id="KW-0833">Ubl conjugation pathway</keyword>
<name>T1FYV1_HELRO</name>
<dbReference type="HOGENOM" id="CLU_039460_2_1_1"/>
<dbReference type="SMART" id="SM00184">
    <property type="entry name" value="RING"/>
    <property type="match status" value="1"/>
</dbReference>
<dbReference type="EMBL" id="KB097143">
    <property type="protein sequence ID" value="ESN98613.1"/>
    <property type="molecule type" value="Genomic_DNA"/>
</dbReference>
<dbReference type="InterPro" id="IPR044235">
    <property type="entry name" value="RNFT1/2"/>
</dbReference>
<reference evidence="15" key="1">
    <citation type="submission" date="2012-12" db="EMBL/GenBank/DDBJ databases">
        <authorList>
            <person name="Hellsten U."/>
            <person name="Grimwood J."/>
            <person name="Chapman J.A."/>
            <person name="Shapiro H."/>
            <person name="Aerts A."/>
            <person name="Otillar R.P."/>
            <person name="Terry A.Y."/>
            <person name="Boore J.L."/>
            <person name="Simakov O."/>
            <person name="Marletaz F."/>
            <person name="Cho S.-J."/>
            <person name="Edsinger-Gonzales E."/>
            <person name="Havlak P."/>
            <person name="Kuo D.-H."/>
            <person name="Larsson T."/>
            <person name="Lv J."/>
            <person name="Arendt D."/>
            <person name="Savage R."/>
            <person name="Osoegawa K."/>
            <person name="de Jong P."/>
            <person name="Lindberg D.R."/>
            <person name="Seaver E.C."/>
            <person name="Weisblat D.A."/>
            <person name="Putnam N.H."/>
            <person name="Grigoriev I.V."/>
            <person name="Rokhsar D.S."/>
        </authorList>
    </citation>
    <scope>NUCLEOTIDE SEQUENCE</scope>
</reference>
<proteinExistence type="predicted"/>
<evidence type="ECO:0000259" key="12">
    <source>
        <dbReference type="PROSITE" id="PS50089"/>
    </source>
</evidence>
<dbReference type="SUPFAM" id="SSF57850">
    <property type="entry name" value="RING/U-box"/>
    <property type="match status" value="1"/>
</dbReference>
<keyword evidence="15" id="KW-1185">Reference proteome</keyword>
<dbReference type="GO" id="GO:1904294">
    <property type="term" value="P:positive regulation of ERAD pathway"/>
    <property type="evidence" value="ECO:0007669"/>
    <property type="project" value="InterPro"/>
</dbReference>
<dbReference type="Pfam" id="PF13920">
    <property type="entry name" value="zf-C3HC4_3"/>
    <property type="match status" value="1"/>
</dbReference>